<reference evidence="1" key="1">
    <citation type="submission" date="2023-08" db="EMBL/GenBank/DDBJ databases">
        <title>A de novo genome assembly of Solanum verrucosum Schlechtendal, a Mexican diploid species geographically isolated from the other diploid A-genome species in potato relatives.</title>
        <authorList>
            <person name="Hosaka K."/>
        </authorList>
    </citation>
    <scope>NUCLEOTIDE SEQUENCE</scope>
    <source>
        <tissue evidence="1">Young leaves</tissue>
    </source>
</reference>
<dbReference type="EMBL" id="CP133613">
    <property type="protein sequence ID" value="WMV13389.1"/>
    <property type="molecule type" value="Genomic_DNA"/>
</dbReference>
<keyword evidence="2" id="KW-1185">Reference proteome</keyword>
<organism evidence="1 2">
    <name type="scientific">Solanum verrucosum</name>
    <dbReference type="NCBI Taxonomy" id="315347"/>
    <lineage>
        <taxon>Eukaryota</taxon>
        <taxon>Viridiplantae</taxon>
        <taxon>Streptophyta</taxon>
        <taxon>Embryophyta</taxon>
        <taxon>Tracheophyta</taxon>
        <taxon>Spermatophyta</taxon>
        <taxon>Magnoliopsida</taxon>
        <taxon>eudicotyledons</taxon>
        <taxon>Gunneridae</taxon>
        <taxon>Pentapetalae</taxon>
        <taxon>asterids</taxon>
        <taxon>lamiids</taxon>
        <taxon>Solanales</taxon>
        <taxon>Solanaceae</taxon>
        <taxon>Solanoideae</taxon>
        <taxon>Solaneae</taxon>
        <taxon>Solanum</taxon>
    </lineage>
</organism>
<accession>A0AAF0TCH4</accession>
<proteinExistence type="predicted"/>
<name>A0AAF0TCH4_SOLVR</name>
<evidence type="ECO:0000313" key="1">
    <source>
        <dbReference type="EMBL" id="WMV13389.1"/>
    </source>
</evidence>
<sequence>MPRLPFTSHFTAHGHDHGIWEGSWGYLSLMGVV</sequence>
<dbReference type="AlphaFoldDB" id="A0AAF0TCH4"/>
<dbReference type="Proteomes" id="UP001234989">
    <property type="component" value="Chromosome 2"/>
</dbReference>
<protein>
    <submittedName>
        <fullName evidence="1">Uncharacterized protein</fullName>
    </submittedName>
</protein>
<gene>
    <name evidence="1" type="ORF">MTR67_006774</name>
</gene>
<evidence type="ECO:0000313" key="2">
    <source>
        <dbReference type="Proteomes" id="UP001234989"/>
    </source>
</evidence>